<dbReference type="GO" id="GO:0005524">
    <property type="term" value="F:ATP binding"/>
    <property type="evidence" value="ECO:0007669"/>
    <property type="project" value="UniProtKB-KW"/>
</dbReference>
<feature type="transmembrane region" description="Helical" evidence="12">
    <location>
        <begin position="64"/>
        <end position="88"/>
    </location>
</feature>
<sequence length="592" mass="63767">MQIIRTSSRAAAVALLALAFWAFPAEAQASASAALQELSGDADAAVAVEQHWIWEFFSYAASEFLWIGAWTAVKITALAMAVGLVLGLGLALMRLSGLFVVRAVAWFYIWIVRGTPQLLQLVFIYDALPYIGLKFDSFTTAVIGFSLNQAAFSAEIIRGGILSVNKAQSTAATALGMGPVLTLRRIILPQAMRSILPGVGNDTISMLKLTSIASIIFVNELTFRAQQIVGQNFRFFTVFAAAGLIYLILTSAISLAQGWAEARFDLERERRPRGETLRRMFGFRLGRKSAAEIAAPAPSLAPAAPASGTETAPAGEDVFRMLATSAGGAAKRGEPFVVCRNVQKSYGDRAVLKGIDLTVARGEVVVLLGPSGSGKSTFLRTINHLEPMEWGEITVDGRHVGYVPAPGGGLRSTGGLAKARADARIGMVFQHFNLFAHLSALENVIEAPIRVFGMAPDAARELGLKLLAEVGLSAHADHLPHRLSGGQQQRVAIARALAISPKLMLFDEPTSALDPELVGEVLQVMRKLADAGMTMIVVTHEIRFAREVADRVVFMDEGVIVEQGPPSEVIDDPKQERTRRFLRVMERAAPTP</sequence>
<dbReference type="EMBL" id="JACIDR010000002">
    <property type="protein sequence ID" value="MBB3973330.1"/>
    <property type="molecule type" value="Genomic_DNA"/>
</dbReference>
<evidence type="ECO:0000256" key="7">
    <source>
        <dbReference type="ARBA" id="ARBA00022692"/>
    </source>
</evidence>
<dbReference type="InterPro" id="IPR010065">
    <property type="entry name" value="AA_ABC_transptr_permease_3TM"/>
</dbReference>
<keyword evidence="9" id="KW-0067">ATP-binding</keyword>
<comment type="subcellular location">
    <subcellularLocation>
        <location evidence="2">Cell inner membrane</location>
        <topology evidence="2">Multi-pass membrane protein</topology>
    </subcellularLocation>
    <subcellularLocation>
        <location evidence="12">Cell membrane</location>
        <topology evidence="12">Multi-pass membrane protein</topology>
    </subcellularLocation>
    <subcellularLocation>
        <location evidence="1">Cell membrane</location>
        <topology evidence="1">Peripheral membrane protein</topology>
    </subcellularLocation>
</comment>
<dbReference type="Proteomes" id="UP000528964">
    <property type="component" value="Unassembled WGS sequence"/>
</dbReference>
<dbReference type="CDD" id="cd06261">
    <property type="entry name" value="TM_PBP2"/>
    <property type="match status" value="1"/>
</dbReference>
<dbReference type="InterPro" id="IPR035906">
    <property type="entry name" value="MetI-like_sf"/>
</dbReference>
<feature type="transmembrane region" description="Helical" evidence="12">
    <location>
        <begin position="95"/>
        <end position="112"/>
    </location>
</feature>
<dbReference type="InterPro" id="IPR003593">
    <property type="entry name" value="AAA+_ATPase"/>
</dbReference>
<dbReference type="InterPro" id="IPR003439">
    <property type="entry name" value="ABC_transporter-like_ATP-bd"/>
</dbReference>
<comment type="similarity">
    <text evidence="4">Belongs to the binding-protein-dependent transport system permease family. HisMQ subfamily.</text>
</comment>
<evidence type="ECO:0000256" key="6">
    <source>
        <dbReference type="ARBA" id="ARBA00022475"/>
    </source>
</evidence>
<keyword evidence="11 12" id="KW-0472">Membrane</keyword>
<feature type="domain" description="ABC transporter" evidence="14">
    <location>
        <begin position="337"/>
        <end position="582"/>
    </location>
</feature>
<evidence type="ECO:0000256" key="13">
    <source>
        <dbReference type="SAM" id="SignalP"/>
    </source>
</evidence>
<dbReference type="SMART" id="SM00382">
    <property type="entry name" value="AAA"/>
    <property type="match status" value="1"/>
</dbReference>
<dbReference type="Gene3D" id="1.10.3720.10">
    <property type="entry name" value="MetI-like"/>
    <property type="match status" value="1"/>
</dbReference>
<dbReference type="NCBIfam" id="TIGR01726">
    <property type="entry name" value="HEQRo_perm_3TM"/>
    <property type="match status" value="1"/>
</dbReference>
<comment type="caution">
    <text evidence="16">The sequence shown here is derived from an EMBL/GenBank/DDBJ whole genome shotgun (WGS) entry which is preliminary data.</text>
</comment>
<dbReference type="Pfam" id="PF00005">
    <property type="entry name" value="ABC_tran"/>
    <property type="match status" value="1"/>
</dbReference>
<evidence type="ECO:0000259" key="15">
    <source>
        <dbReference type="PROSITE" id="PS50928"/>
    </source>
</evidence>
<comment type="similarity">
    <text evidence="3">Belongs to the ABC transporter superfamily.</text>
</comment>
<dbReference type="PROSITE" id="PS00211">
    <property type="entry name" value="ABC_TRANSPORTER_1"/>
    <property type="match status" value="1"/>
</dbReference>
<dbReference type="PROSITE" id="PS50893">
    <property type="entry name" value="ABC_TRANSPORTER_2"/>
    <property type="match status" value="1"/>
</dbReference>
<evidence type="ECO:0000256" key="5">
    <source>
        <dbReference type="ARBA" id="ARBA00022448"/>
    </source>
</evidence>
<dbReference type="SUPFAM" id="SSF161098">
    <property type="entry name" value="MetI-like"/>
    <property type="match status" value="1"/>
</dbReference>
<organism evidence="16 17">
    <name type="scientific">Hansschlegelia beijingensis</name>
    <dbReference type="NCBI Taxonomy" id="1133344"/>
    <lineage>
        <taxon>Bacteria</taxon>
        <taxon>Pseudomonadati</taxon>
        <taxon>Pseudomonadota</taxon>
        <taxon>Alphaproteobacteria</taxon>
        <taxon>Hyphomicrobiales</taxon>
        <taxon>Methylopilaceae</taxon>
        <taxon>Hansschlegelia</taxon>
    </lineage>
</organism>
<feature type="signal peptide" evidence="13">
    <location>
        <begin position="1"/>
        <end position="27"/>
    </location>
</feature>
<keyword evidence="8" id="KW-0547">Nucleotide-binding</keyword>
<keyword evidence="7 12" id="KW-0812">Transmembrane</keyword>
<evidence type="ECO:0000313" key="16">
    <source>
        <dbReference type="EMBL" id="MBB3973330.1"/>
    </source>
</evidence>
<dbReference type="CDD" id="cd03262">
    <property type="entry name" value="ABC_HisP_GlnQ"/>
    <property type="match status" value="1"/>
</dbReference>
<dbReference type="GO" id="GO:0022857">
    <property type="term" value="F:transmembrane transporter activity"/>
    <property type="evidence" value="ECO:0007669"/>
    <property type="project" value="InterPro"/>
</dbReference>
<dbReference type="InterPro" id="IPR017871">
    <property type="entry name" value="ABC_transporter-like_CS"/>
</dbReference>
<dbReference type="PROSITE" id="PS50928">
    <property type="entry name" value="ABC_TM1"/>
    <property type="match status" value="1"/>
</dbReference>
<evidence type="ECO:0000256" key="12">
    <source>
        <dbReference type="RuleBase" id="RU363032"/>
    </source>
</evidence>
<dbReference type="InterPro" id="IPR027417">
    <property type="entry name" value="P-loop_NTPase"/>
</dbReference>
<evidence type="ECO:0000256" key="10">
    <source>
        <dbReference type="ARBA" id="ARBA00022989"/>
    </source>
</evidence>
<evidence type="ECO:0000313" key="17">
    <source>
        <dbReference type="Proteomes" id="UP000528964"/>
    </source>
</evidence>
<keyword evidence="5 12" id="KW-0813">Transport</keyword>
<evidence type="ECO:0000256" key="3">
    <source>
        <dbReference type="ARBA" id="ARBA00005417"/>
    </source>
</evidence>
<feature type="transmembrane region" description="Helical" evidence="12">
    <location>
        <begin position="235"/>
        <end position="260"/>
    </location>
</feature>
<evidence type="ECO:0000259" key="14">
    <source>
        <dbReference type="PROSITE" id="PS50893"/>
    </source>
</evidence>
<proteinExistence type="inferred from homology"/>
<evidence type="ECO:0000256" key="4">
    <source>
        <dbReference type="ARBA" id="ARBA00010072"/>
    </source>
</evidence>
<gene>
    <name evidence="16" type="ORF">GGR24_001987</name>
</gene>
<dbReference type="PANTHER" id="PTHR43166:SF35">
    <property type="entry name" value="L-CYSTINE IMPORT ATP-BINDING PROTEIN TCYN"/>
    <property type="match status" value="1"/>
</dbReference>
<reference evidence="16 17" key="1">
    <citation type="submission" date="2020-08" db="EMBL/GenBank/DDBJ databases">
        <title>Genomic Encyclopedia of Type Strains, Phase IV (KMG-IV): sequencing the most valuable type-strain genomes for metagenomic binning, comparative biology and taxonomic classification.</title>
        <authorList>
            <person name="Goeker M."/>
        </authorList>
    </citation>
    <scope>NUCLEOTIDE SEQUENCE [LARGE SCALE GENOMIC DNA]</scope>
    <source>
        <strain evidence="16 17">DSM 25481</strain>
    </source>
</reference>
<accession>A0A7W6CYA5</accession>
<protein>
    <submittedName>
        <fullName evidence="16">Polar amino acid transport system permease protein</fullName>
    </submittedName>
</protein>
<dbReference type="InterPro" id="IPR050086">
    <property type="entry name" value="MetN_ABC_transporter-like"/>
</dbReference>
<evidence type="ECO:0000256" key="2">
    <source>
        <dbReference type="ARBA" id="ARBA00004429"/>
    </source>
</evidence>
<dbReference type="AlphaFoldDB" id="A0A7W6CYA5"/>
<evidence type="ECO:0000256" key="11">
    <source>
        <dbReference type="ARBA" id="ARBA00023136"/>
    </source>
</evidence>
<dbReference type="GO" id="GO:0043190">
    <property type="term" value="C:ATP-binding cassette (ABC) transporter complex"/>
    <property type="evidence" value="ECO:0007669"/>
    <property type="project" value="InterPro"/>
</dbReference>
<feature type="domain" description="ABC transmembrane type-1" evidence="15">
    <location>
        <begin position="69"/>
        <end position="257"/>
    </location>
</feature>
<evidence type="ECO:0000256" key="9">
    <source>
        <dbReference type="ARBA" id="ARBA00022840"/>
    </source>
</evidence>
<dbReference type="Pfam" id="PF00528">
    <property type="entry name" value="BPD_transp_1"/>
    <property type="match status" value="1"/>
</dbReference>
<dbReference type="GO" id="GO:0016887">
    <property type="term" value="F:ATP hydrolysis activity"/>
    <property type="evidence" value="ECO:0007669"/>
    <property type="project" value="InterPro"/>
</dbReference>
<dbReference type="PANTHER" id="PTHR43166">
    <property type="entry name" value="AMINO ACID IMPORT ATP-BINDING PROTEIN"/>
    <property type="match status" value="1"/>
</dbReference>
<feature type="chain" id="PRO_5030933184" evidence="13">
    <location>
        <begin position="28"/>
        <end position="592"/>
    </location>
</feature>
<dbReference type="RefSeq" id="WP_183395163.1">
    <property type="nucleotide sequence ID" value="NZ_JACIDR010000002.1"/>
</dbReference>
<keyword evidence="6" id="KW-1003">Cell membrane</keyword>
<dbReference type="InterPro" id="IPR000515">
    <property type="entry name" value="MetI-like"/>
</dbReference>
<evidence type="ECO:0000256" key="1">
    <source>
        <dbReference type="ARBA" id="ARBA00004202"/>
    </source>
</evidence>
<name>A0A7W6CYA5_9HYPH</name>
<keyword evidence="17" id="KW-1185">Reference proteome</keyword>
<keyword evidence="13" id="KW-0732">Signal</keyword>
<keyword evidence="10 12" id="KW-1133">Transmembrane helix</keyword>
<dbReference type="FunFam" id="3.40.50.300:FF:000020">
    <property type="entry name" value="Amino acid ABC transporter ATP-binding component"/>
    <property type="match status" value="1"/>
</dbReference>
<evidence type="ECO:0000256" key="8">
    <source>
        <dbReference type="ARBA" id="ARBA00022741"/>
    </source>
</evidence>
<dbReference type="Gene3D" id="3.40.50.300">
    <property type="entry name" value="P-loop containing nucleotide triphosphate hydrolases"/>
    <property type="match status" value="1"/>
</dbReference>
<dbReference type="SUPFAM" id="SSF52540">
    <property type="entry name" value="P-loop containing nucleoside triphosphate hydrolases"/>
    <property type="match status" value="1"/>
</dbReference>